<dbReference type="Proteomes" id="UP000604825">
    <property type="component" value="Unassembled WGS sequence"/>
</dbReference>
<sequence>MAMADKLDPEAAGAGSAMTEIELTDGYRLEADVIASDSTGRPLLAPDKNQLADVGKGAPYGQCSMRNDFPGNICICQSFHTIFKPGGGDDWQGCNSQATSCLSACLEVSSDSGISAYSKHATKSMGVQEGGGDAMTWAVVDEAIGATQVPEGRNLPRAAATRAAVAAPVRRTYARNRKRPRNTVTQDIDEVDDEDQDQHVDSAIAMEEDEESAPTETGDGPTGDGDGGFNFNVDLLN</sequence>
<dbReference type="EMBL" id="CAJGYO010000432">
    <property type="protein sequence ID" value="CAD6342240.1"/>
    <property type="molecule type" value="Genomic_DNA"/>
</dbReference>
<dbReference type="AlphaFoldDB" id="A0A811SNX9"/>
<feature type="compositionally biased region" description="Acidic residues" evidence="1">
    <location>
        <begin position="187"/>
        <end position="196"/>
    </location>
</feature>
<organism evidence="2 3">
    <name type="scientific">Miscanthus lutarioriparius</name>
    <dbReference type="NCBI Taxonomy" id="422564"/>
    <lineage>
        <taxon>Eukaryota</taxon>
        <taxon>Viridiplantae</taxon>
        <taxon>Streptophyta</taxon>
        <taxon>Embryophyta</taxon>
        <taxon>Tracheophyta</taxon>
        <taxon>Spermatophyta</taxon>
        <taxon>Magnoliopsida</taxon>
        <taxon>Liliopsida</taxon>
        <taxon>Poales</taxon>
        <taxon>Poaceae</taxon>
        <taxon>PACMAD clade</taxon>
        <taxon>Panicoideae</taxon>
        <taxon>Andropogonodae</taxon>
        <taxon>Andropogoneae</taxon>
        <taxon>Saccharinae</taxon>
        <taxon>Miscanthus</taxon>
    </lineage>
</organism>
<protein>
    <submittedName>
        <fullName evidence="2">Uncharacterized protein</fullName>
    </submittedName>
</protein>
<proteinExistence type="predicted"/>
<evidence type="ECO:0000313" key="2">
    <source>
        <dbReference type="EMBL" id="CAD6342240.1"/>
    </source>
</evidence>
<keyword evidence="3" id="KW-1185">Reference proteome</keyword>
<feature type="compositionally biased region" description="Basic residues" evidence="1">
    <location>
        <begin position="172"/>
        <end position="181"/>
    </location>
</feature>
<evidence type="ECO:0000256" key="1">
    <source>
        <dbReference type="SAM" id="MobiDB-lite"/>
    </source>
</evidence>
<evidence type="ECO:0000313" key="3">
    <source>
        <dbReference type="Proteomes" id="UP000604825"/>
    </source>
</evidence>
<name>A0A811SNX9_9POAL</name>
<gene>
    <name evidence="2" type="ORF">NCGR_LOCUS66338</name>
</gene>
<comment type="caution">
    <text evidence="2">The sequence shown here is derived from an EMBL/GenBank/DDBJ whole genome shotgun (WGS) entry which is preliminary data.</text>
</comment>
<feature type="region of interest" description="Disordered" evidence="1">
    <location>
        <begin position="171"/>
        <end position="237"/>
    </location>
</feature>
<accession>A0A811SNX9</accession>
<reference evidence="2" key="1">
    <citation type="submission" date="2020-10" db="EMBL/GenBank/DDBJ databases">
        <authorList>
            <person name="Han B."/>
            <person name="Lu T."/>
            <person name="Zhao Q."/>
            <person name="Huang X."/>
            <person name="Zhao Y."/>
        </authorList>
    </citation>
    <scope>NUCLEOTIDE SEQUENCE</scope>
</reference>